<dbReference type="HOGENOM" id="CLU_3428499_0_0_1"/>
<dbReference type="Proteomes" id="UP000015530">
    <property type="component" value="Unassembled WGS sequence"/>
</dbReference>
<accession>T0L5J0</accession>
<name>T0L5J0_COLGC</name>
<organism evidence="1 2">
    <name type="scientific">Colletotrichum gloeosporioides (strain Cg-14)</name>
    <name type="common">Anthracnose fungus</name>
    <name type="synonym">Glomerella cingulata</name>
    <dbReference type="NCBI Taxonomy" id="1237896"/>
    <lineage>
        <taxon>Eukaryota</taxon>
        <taxon>Fungi</taxon>
        <taxon>Dikarya</taxon>
        <taxon>Ascomycota</taxon>
        <taxon>Pezizomycotina</taxon>
        <taxon>Sordariomycetes</taxon>
        <taxon>Hypocreomycetidae</taxon>
        <taxon>Glomerellales</taxon>
        <taxon>Glomerellaceae</taxon>
        <taxon>Colletotrichum</taxon>
        <taxon>Colletotrichum gloeosporioides species complex</taxon>
    </lineage>
</organism>
<protein>
    <submittedName>
        <fullName evidence="1">Uncharacterized protein</fullName>
    </submittedName>
</protein>
<proteinExistence type="predicted"/>
<evidence type="ECO:0000313" key="2">
    <source>
        <dbReference type="Proteomes" id="UP000015530"/>
    </source>
</evidence>
<comment type="caution">
    <text evidence="1">The sequence shown here is derived from an EMBL/GenBank/DDBJ whole genome shotgun (WGS) entry which is preliminary data.</text>
</comment>
<reference evidence="2" key="1">
    <citation type="journal article" date="2013" name="Mol. Plant Microbe Interact.">
        <title>Global aspects of pacC regulation of pathogenicity genes in Colletotrichum gloeosporioides as revealed by transcriptome analysis.</title>
        <authorList>
            <person name="Alkan N."/>
            <person name="Meng X."/>
            <person name="Friedlander G."/>
            <person name="Reuveni E."/>
            <person name="Sukno S."/>
            <person name="Sherman A."/>
            <person name="Thon M."/>
            <person name="Fluhr R."/>
            <person name="Prusky D."/>
        </authorList>
    </citation>
    <scope>NUCLEOTIDE SEQUENCE [LARGE SCALE GENOMIC DNA]</scope>
    <source>
        <strain evidence="2">Cg-14</strain>
    </source>
</reference>
<dbReference type="EMBL" id="AMYD01003239">
    <property type="protein sequence ID" value="EQB46836.1"/>
    <property type="molecule type" value="Genomic_DNA"/>
</dbReference>
<gene>
    <name evidence="1" type="ORF">CGLO_14090</name>
</gene>
<evidence type="ECO:0000313" key="1">
    <source>
        <dbReference type="EMBL" id="EQB46836.1"/>
    </source>
</evidence>
<sequence>MGASDIVMLKGLPSAVLLRF</sequence>
<dbReference type="AlphaFoldDB" id="T0L5J0"/>